<dbReference type="EMBL" id="JAIVGD010000003">
    <property type="protein sequence ID" value="KAH0776510.1"/>
    <property type="molecule type" value="Genomic_DNA"/>
</dbReference>
<evidence type="ECO:0000256" key="1">
    <source>
        <dbReference type="SAM" id="MobiDB-lite"/>
    </source>
</evidence>
<feature type="compositionally biased region" description="Acidic residues" evidence="1">
    <location>
        <begin position="54"/>
        <end position="65"/>
    </location>
</feature>
<sequence>MTHYQNILTGRYDVDLNETINESDWENITQDEPIDPVNIDDRDLPNYDSPSASDSDDLPNAEESGDNVPFEASSSDDDFLMPNRSPRPMSMSPFRNHEIPYLDHLQDDPDIFGDTHDEYTSQRTRVEQGCRFRLTSFNDKHTNMWKVERYIKEHTCDMGTCFDGHFNLDVKMIANVLRVSIKDCQTAVLKAYDISISRRKSYLGRKRAFEKLYGTWEGSFSELPRFMEALKHFNTGTIVEWKTERRVDAIEDVFNYVFWTFKPCIDGFVFCRPVISIDGTHVYGKYDIKLLIAIATDGNGSILPLTFAIVANESMDTWSCQGS</sequence>
<dbReference type="Proteomes" id="UP000826656">
    <property type="component" value="Unassembled WGS sequence"/>
</dbReference>
<comment type="caution">
    <text evidence="2">The sequence shown here is derived from an EMBL/GenBank/DDBJ whole genome shotgun (WGS) entry which is preliminary data.</text>
</comment>
<evidence type="ECO:0000313" key="2">
    <source>
        <dbReference type="EMBL" id="KAH0776510.1"/>
    </source>
</evidence>
<feature type="region of interest" description="Disordered" evidence="1">
    <location>
        <begin position="24"/>
        <end position="91"/>
    </location>
</feature>
<name>A0ABQ7W7E1_SOLTU</name>
<reference evidence="2 3" key="1">
    <citation type="journal article" date="2021" name="bioRxiv">
        <title>Chromosome-scale and haplotype-resolved genome assembly of a tetraploid potato cultivar.</title>
        <authorList>
            <person name="Sun H."/>
            <person name="Jiao W.-B."/>
            <person name="Krause K."/>
            <person name="Campoy J.A."/>
            <person name="Goel M."/>
            <person name="Folz-Donahue K."/>
            <person name="Kukat C."/>
            <person name="Huettel B."/>
            <person name="Schneeberger K."/>
        </authorList>
    </citation>
    <scope>NUCLEOTIDE SEQUENCE [LARGE SCALE GENOMIC DNA]</scope>
    <source>
        <strain evidence="2">SolTubOtavaFocal</strain>
        <tissue evidence="2">Leaves</tissue>
    </source>
</reference>
<evidence type="ECO:0008006" key="4">
    <source>
        <dbReference type="Google" id="ProtNLM"/>
    </source>
</evidence>
<dbReference type="PANTHER" id="PTHR31973:SF187">
    <property type="entry name" value="MUTATOR TRANSPOSASE MUDRA PROTEIN"/>
    <property type="match status" value="1"/>
</dbReference>
<dbReference type="PANTHER" id="PTHR31973">
    <property type="entry name" value="POLYPROTEIN, PUTATIVE-RELATED"/>
    <property type="match status" value="1"/>
</dbReference>
<organism evidence="2 3">
    <name type="scientific">Solanum tuberosum</name>
    <name type="common">Potato</name>
    <dbReference type="NCBI Taxonomy" id="4113"/>
    <lineage>
        <taxon>Eukaryota</taxon>
        <taxon>Viridiplantae</taxon>
        <taxon>Streptophyta</taxon>
        <taxon>Embryophyta</taxon>
        <taxon>Tracheophyta</taxon>
        <taxon>Spermatophyta</taxon>
        <taxon>Magnoliopsida</taxon>
        <taxon>eudicotyledons</taxon>
        <taxon>Gunneridae</taxon>
        <taxon>Pentapetalae</taxon>
        <taxon>asterids</taxon>
        <taxon>lamiids</taxon>
        <taxon>Solanales</taxon>
        <taxon>Solanaceae</taxon>
        <taxon>Solanoideae</taxon>
        <taxon>Solaneae</taxon>
        <taxon>Solanum</taxon>
    </lineage>
</organism>
<protein>
    <recommendedName>
        <fullName evidence="4">MULE transposase domain-containing protein</fullName>
    </recommendedName>
</protein>
<accession>A0ABQ7W7E1</accession>
<gene>
    <name evidence="2" type="ORF">KY290_007921</name>
</gene>
<feature type="compositionally biased region" description="Low complexity" evidence="1">
    <location>
        <begin position="81"/>
        <end position="91"/>
    </location>
</feature>
<keyword evidence="3" id="KW-1185">Reference proteome</keyword>
<proteinExistence type="predicted"/>
<evidence type="ECO:0000313" key="3">
    <source>
        <dbReference type="Proteomes" id="UP000826656"/>
    </source>
</evidence>